<organism evidence="2 3">
    <name type="scientific">Candidatus Komeilibacteria bacterium RIFCSPLOWO2_02_FULL_48_11</name>
    <dbReference type="NCBI Taxonomy" id="1798553"/>
    <lineage>
        <taxon>Bacteria</taxon>
        <taxon>Candidatus Komeiliibacteriota</taxon>
    </lineage>
</organism>
<dbReference type="Pfam" id="PF00583">
    <property type="entry name" value="Acetyltransf_1"/>
    <property type="match status" value="1"/>
</dbReference>
<feature type="domain" description="N-acetyltransferase" evidence="1">
    <location>
        <begin position="1"/>
        <end position="145"/>
    </location>
</feature>
<dbReference type="CDD" id="cd04301">
    <property type="entry name" value="NAT_SF"/>
    <property type="match status" value="1"/>
</dbReference>
<dbReference type="InterPro" id="IPR000182">
    <property type="entry name" value="GNAT_dom"/>
</dbReference>
<reference evidence="2 3" key="1">
    <citation type="journal article" date="2016" name="Nat. Commun.">
        <title>Thousands of microbial genomes shed light on interconnected biogeochemical processes in an aquifer system.</title>
        <authorList>
            <person name="Anantharaman K."/>
            <person name="Brown C.T."/>
            <person name="Hug L.A."/>
            <person name="Sharon I."/>
            <person name="Castelle C.J."/>
            <person name="Probst A.J."/>
            <person name="Thomas B.C."/>
            <person name="Singh A."/>
            <person name="Wilkins M.J."/>
            <person name="Karaoz U."/>
            <person name="Brodie E.L."/>
            <person name="Williams K.H."/>
            <person name="Hubbard S.S."/>
            <person name="Banfield J.F."/>
        </authorList>
    </citation>
    <scope>NUCLEOTIDE SEQUENCE [LARGE SCALE GENOMIC DNA]</scope>
</reference>
<sequence length="145" mass="16008">MTVKVVPKSAVHEWVYALHRQGGSMPKATLLGGDRWSCVRECVVAEEDGQILGIATIAPKGEEQSGEPTMVALYVQYEYRGRGIGYQLFEAAVDHMIAKGLVPVRVDVLNSKVFRMIERLPEEKRNQLCIVDSSMDGGLDAIMEA</sequence>
<dbReference type="Proteomes" id="UP000178109">
    <property type="component" value="Unassembled WGS sequence"/>
</dbReference>
<dbReference type="Gene3D" id="3.40.630.30">
    <property type="match status" value="1"/>
</dbReference>
<dbReference type="AlphaFoldDB" id="A0A1G2BWI6"/>
<evidence type="ECO:0000313" key="2">
    <source>
        <dbReference type="EMBL" id="OGY92690.1"/>
    </source>
</evidence>
<proteinExistence type="predicted"/>
<gene>
    <name evidence="2" type="ORF">A3H70_05015</name>
</gene>
<dbReference type="SUPFAM" id="SSF55729">
    <property type="entry name" value="Acyl-CoA N-acyltransferases (Nat)"/>
    <property type="match status" value="1"/>
</dbReference>
<accession>A0A1G2BWI6</accession>
<evidence type="ECO:0000313" key="3">
    <source>
        <dbReference type="Proteomes" id="UP000178109"/>
    </source>
</evidence>
<dbReference type="PROSITE" id="PS51186">
    <property type="entry name" value="GNAT"/>
    <property type="match status" value="1"/>
</dbReference>
<protein>
    <recommendedName>
        <fullName evidence="1">N-acetyltransferase domain-containing protein</fullName>
    </recommendedName>
</protein>
<evidence type="ECO:0000259" key="1">
    <source>
        <dbReference type="PROSITE" id="PS51186"/>
    </source>
</evidence>
<dbReference type="EMBL" id="MHKO01000017">
    <property type="protein sequence ID" value="OGY92690.1"/>
    <property type="molecule type" value="Genomic_DNA"/>
</dbReference>
<dbReference type="GO" id="GO:0016747">
    <property type="term" value="F:acyltransferase activity, transferring groups other than amino-acyl groups"/>
    <property type="evidence" value="ECO:0007669"/>
    <property type="project" value="InterPro"/>
</dbReference>
<dbReference type="STRING" id="1798553.A3H70_05015"/>
<dbReference type="InterPro" id="IPR016181">
    <property type="entry name" value="Acyl_CoA_acyltransferase"/>
</dbReference>
<name>A0A1G2BWI6_9BACT</name>
<comment type="caution">
    <text evidence="2">The sequence shown here is derived from an EMBL/GenBank/DDBJ whole genome shotgun (WGS) entry which is preliminary data.</text>
</comment>